<gene>
    <name evidence="2" type="ORF">EZS28_004281</name>
</gene>
<feature type="chain" id="PRO_5023893281" evidence="1">
    <location>
        <begin position="22"/>
        <end position="70"/>
    </location>
</feature>
<sequence length="70" mass="7761">MSALLLWILAAHERAPVPSYGKIPQFQGVVSYAEVLRDTPAASGPIKLYQTTIRLMLNIIHISSKNIQTK</sequence>
<evidence type="ECO:0000313" key="3">
    <source>
        <dbReference type="Proteomes" id="UP000324800"/>
    </source>
</evidence>
<organism evidence="2 3">
    <name type="scientific">Streblomastix strix</name>
    <dbReference type="NCBI Taxonomy" id="222440"/>
    <lineage>
        <taxon>Eukaryota</taxon>
        <taxon>Metamonada</taxon>
        <taxon>Preaxostyla</taxon>
        <taxon>Oxymonadida</taxon>
        <taxon>Streblomastigidae</taxon>
        <taxon>Streblomastix</taxon>
    </lineage>
</organism>
<reference evidence="2 3" key="1">
    <citation type="submission" date="2019-03" db="EMBL/GenBank/DDBJ databases">
        <title>Single cell metagenomics reveals metabolic interactions within the superorganism composed of flagellate Streblomastix strix and complex community of Bacteroidetes bacteria on its surface.</title>
        <authorList>
            <person name="Treitli S.C."/>
            <person name="Kolisko M."/>
            <person name="Husnik F."/>
            <person name="Keeling P."/>
            <person name="Hampl V."/>
        </authorList>
    </citation>
    <scope>NUCLEOTIDE SEQUENCE [LARGE SCALE GENOMIC DNA]</scope>
    <source>
        <strain evidence="2">ST1C</strain>
    </source>
</reference>
<evidence type="ECO:0000313" key="2">
    <source>
        <dbReference type="EMBL" id="KAA6400195.1"/>
    </source>
</evidence>
<dbReference type="EMBL" id="SNRW01000604">
    <property type="protein sequence ID" value="KAA6400195.1"/>
    <property type="molecule type" value="Genomic_DNA"/>
</dbReference>
<evidence type="ECO:0000256" key="1">
    <source>
        <dbReference type="SAM" id="SignalP"/>
    </source>
</evidence>
<proteinExistence type="predicted"/>
<name>A0A5J4X0R2_9EUKA</name>
<accession>A0A5J4X0R2</accession>
<dbReference type="AlphaFoldDB" id="A0A5J4X0R2"/>
<dbReference type="Proteomes" id="UP000324800">
    <property type="component" value="Unassembled WGS sequence"/>
</dbReference>
<comment type="caution">
    <text evidence="2">The sequence shown here is derived from an EMBL/GenBank/DDBJ whole genome shotgun (WGS) entry which is preliminary data.</text>
</comment>
<keyword evidence="1" id="KW-0732">Signal</keyword>
<protein>
    <submittedName>
        <fullName evidence="2">Uncharacterized protein</fullName>
    </submittedName>
</protein>
<feature type="signal peptide" evidence="1">
    <location>
        <begin position="1"/>
        <end position="21"/>
    </location>
</feature>